<dbReference type="AlphaFoldDB" id="A0A3G2R738"/>
<proteinExistence type="predicted"/>
<dbReference type="KEGG" id="bacg:D2962_11865"/>
<dbReference type="InterPro" id="IPR024617">
    <property type="entry name" value="DUF3870"/>
</dbReference>
<evidence type="ECO:0000259" key="1">
    <source>
        <dbReference type="Pfam" id="PF12986"/>
    </source>
</evidence>
<dbReference type="Pfam" id="PF12986">
    <property type="entry name" value="DUF3870"/>
    <property type="match status" value="1"/>
</dbReference>
<dbReference type="EMBL" id="CP033169">
    <property type="protein sequence ID" value="AYO31203.1"/>
    <property type="molecule type" value="Genomic_DNA"/>
</dbReference>
<sequence>MGKVHDLTGVQILNYDKNTIYVTGLAKTSKTDPISDIFSTFFVGVMVNSTDNKIIDFTCNTVSQKTSSFIESIIVGYNLLEDMDEIVSQIERRFLGTAQKALIVALKDAQNKYKMFKESGISS</sequence>
<dbReference type="Proteomes" id="UP000280960">
    <property type="component" value="Chromosome"/>
</dbReference>
<reference evidence="2 3" key="1">
    <citation type="submission" date="2018-10" db="EMBL/GenBank/DDBJ databases">
        <authorList>
            <person name="Zhang X."/>
        </authorList>
    </citation>
    <scope>NUCLEOTIDE SEQUENCE [LARGE SCALE GENOMIC DNA]</scope>
    <source>
        <strain evidence="2 3">SK-G1</strain>
    </source>
</reference>
<accession>A0A3G2R738</accession>
<gene>
    <name evidence="2" type="ORF">D2962_11865</name>
</gene>
<evidence type="ECO:0000313" key="3">
    <source>
        <dbReference type="Proteomes" id="UP000280960"/>
    </source>
</evidence>
<name>A0A3G2R738_9FIRM</name>
<protein>
    <submittedName>
        <fullName evidence="2">DUF3870 domain-containing protein</fullName>
    </submittedName>
</protein>
<evidence type="ECO:0000313" key="2">
    <source>
        <dbReference type="EMBL" id="AYO31203.1"/>
    </source>
</evidence>
<keyword evidence="3" id="KW-1185">Reference proteome</keyword>
<organism evidence="2 3">
    <name type="scientific">Biomaibacter acetigenes</name>
    <dbReference type="NCBI Taxonomy" id="2316383"/>
    <lineage>
        <taxon>Bacteria</taxon>
        <taxon>Bacillati</taxon>
        <taxon>Bacillota</taxon>
        <taxon>Clostridia</taxon>
        <taxon>Thermosediminibacterales</taxon>
        <taxon>Tepidanaerobacteraceae</taxon>
        <taxon>Biomaibacter</taxon>
    </lineage>
</organism>
<feature type="domain" description="DUF3870" evidence="1">
    <location>
        <begin position="21"/>
        <end position="114"/>
    </location>
</feature>